<dbReference type="PROSITE" id="PS50005">
    <property type="entry name" value="TPR"/>
    <property type="match status" value="1"/>
</dbReference>
<dbReference type="GO" id="GO:0016020">
    <property type="term" value="C:membrane"/>
    <property type="evidence" value="ECO:0007669"/>
    <property type="project" value="UniProtKB-SubCell"/>
</dbReference>
<organism evidence="8 9">
    <name type="scientific">Muiribacterium halophilum</name>
    <dbReference type="NCBI Taxonomy" id="2053465"/>
    <lineage>
        <taxon>Bacteria</taxon>
        <taxon>Candidatus Muiribacteriota</taxon>
        <taxon>Candidatus Muiribacteriia</taxon>
        <taxon>Candidatus Muiribacteriales</taxon>
        <taxon>Candidatus Muiribacteriaceae</taxon>
        <taxon>Candidatus Muiribacterium</taxon>
    </lineage>
</organism>
<feature type="transmembrane region" description="Helical" evidence="6">
    <location>
        <begin position="371"/>
        <end position="396"/>
    </location>
</feature>
<gene>
    <name evidence="8" type="ORF">C0601_06250</name>
</gene>
<evidence type="ECO:0000256" key="4">
    <source>
        <dbReference type="ARBA" id="ARBA00023136"/>
    </source>
</evidence>
<evidence type="ECO:0000313" key="9">
    <source>
        <dbReference type="Proteomes" id="UP000234857"/>
    </source>
</evidence>
<evidence type="ECO:0000259" key="7">
    <source>
        <dbReference type="Pfam" id="PF04932"/>
    </source>
</evidence>
<feature type="transmembrane region" description="Helical" evidence="6">
    <location>
        <begin position="326"/>
        <end position="346"/>
    </location>
</feature>
<comment type="caution">
    <text evidence="8">The sequence shown here is derived from an EMBL/GenBank/DDBJ whole genome shotgun (WGS) entry which is preliminary data.</text>
</comment>
<dbReference type="PANTHER" id="PTHR37422">
    <property type="entry name" value="TEICHURONIC ACID BIOSYNTHESIS PROTEIN TUAE"/>
    <property type="match status" value="1"/>
</dbReference>
<dbReference type="Gene3D" id="1.25.40.10">
    <property type="entry name" value="Tetratricopeptide repeat domain"/>
    <property type="match status" value="1"/>
</dbReference>
<feature type="transmembrane region" description="Helical" evidence="6">
    <location>
        <begin position="79"/>
        <end position="96"/>
    </location>
</feature>
<comment type="subcellular location">
    <subcellularLocation>
        <location evidence="1">Membrane</location>
        <topology evidence="1">Multi-pass membrane protein</topology>
    </subcellularLocation>
</comment>
<feature type="transmembrane region" description="Helical" evidence="6">
    <location>
        <begin position="147"/>
        <end position="168"/>
    </location>
</feature>
<sequence length="533" mass="62315">MAFYLLVLIFFIGFLPSPDISGSWMLTRALISLLLIPIFFYKKIRLPSADKFKYIIFFLAFISFRSLFTLNRYLAIENVVWYIVLFFVYIVFLNSFRKRDWKYILYYSSFVAILAILSRLNITDYLISYIKNGMIIKERSWNEAVDLWFFNSNYLCALFLFSSLRGFLLSSKVKKINIYLALNLIGIIICGGESALIAYIFCYLAGYFHKKRKIIYIAAFSCVVLIFLLIILSYDNSATLMHRKLFFSNALLQFLDNPFFGSGPGHFVIFFNRYLDASLLDIKLTHLPPSIYVHNDILQILCENGVFGVLFLLIGLFYIFRDIRSPFSLFFLSLLMFSTMNHAIYFERGMLTFIIMLSTLSIKKKKMNNFIVLKMFIFCVICISFMIAATNLLFAYSKDINLLENALIIRPGNYYGMVDLASLYNNKKEYKKALLLYENAKKINPYNPFLYKNLSIVRLNLGQKEKALMDIRDEFQYSIPKNRFDIALKGISYSLRFKDGDMVKNFIDLAIESAENENEKKKITEILKKIEKQ</sequence>
<feature type="domain" description="O-antigen ligase-related" evidence="7">
    <location>
        <begin position="179"/>
        <end position="313"/>
    </location>
</feature>
<dbReference type="PANTHER" id="PTHR37422:SF17">
    <property type="entry name" value="O-ANTIGEN LIGASE"/>
    <property type="match status" value="1"/>
</dbReference>
<feature type="transmembrane region" description="Helical" evidence="6">
    <location>
        <begin position="26"/>
        <end position="42"/>
    </location>
</feature>
<dbReference type="InterPro" id="IPR051533">
    <property type="entry name" value="WaaL-like"/>
</dbReference>
<evidence type="ECO:0000256" key="1">
    <source>
        <dbReference type="ARBA" id="ARBA00004141"/>
    </source>
</evidence>
<dbReference type="SUPFAM" id="SSF48452">
    <property type="entry name" value="TPR-like"/>
    <property type="match status" value="1"/>
</dbReference>
<feature type="transmembrane region" description="Helical" evidence="6">
    <location>
        <begin position="54"/>
        <end position="73"/>
    </location>
</feature>
<protein>
    <recommendedName>
        <fullName evidence="7">O-antigen ligase-related domain-containing protein</fullName>
    </recommendedName>
</protein>
<dbReference type="InterPro" id="IPR007016">
    <property type="entry name" value="O-antigen_ligase-rel_domated"/>
</dbReference>
<reference evidence="8 9" key="1">
    <citation type="submission" date="2017-11" db="EMBL/GenBank/DDBJ databases">
        <title>Genome-resolved metagenomics identifies genetic mobility, metabolic interactions, and unexpected diversity in perchlorate-reducing communities.</title>
        <authorList>
            <person name="Barnum T.P."/>
            <person name="Figueroa I.A."/>
            <person name="Carlstrom C.I."/>
            <person name="Lucas L.N."/>
            <person name="Engelbrektson A.L."/>
            <person name="Coates J.D."/>
        </authorList>
    </citation>
    <scope>NUCLEOTIDE SEQUENCE [LARGE SCALE GENOMIC DNA]</scope>
    <source>
        <strain evidence="8">BM706</strain>
    </source>
</reference>
<dbReference type="Pfam" id="PF04932">
    <property type="entry name" value="Wzy_C"/>
    <property type="match status" value="1"/>
</dbReference>
<feature type="transmembrane region" description="Helical" evidence="6">
    <location>
        <begin position="103"/>
        <end position="127"/>
    </location>
</feature>
<feature type="repeat" description="TPR" evidence="5">
    <location>
        <begin position="414"/>
        <end position="447"/>
    </location>
</feature>
<evidence type="ECO:0000256" key="5">
    <source>
        <dbReference type="PROSITE-ProRule" id="PRU00339"/>
    </source>
</evidence>
<dbReference type="InterPro" id="IPR019734">
    <property type="entry name" value="TPR_rpt"/>
</dbReference>
<evidence type="ECO:0000313" key="8">
    <source>
        <dbReference type="EMBL" id="PLX17796.1"/>
    </source>
</evidence>
<name>A0A2N5ZGM6_MUIH1</name>
<dbReference type="EMBL" id="PKTG01000082">
    <property type="protein sequence ID" value="PLX17796.1"/>
    <property type="molecule type" value="Genomic_DNA"/>
</dbReference>
<evidence type="ECO:0000256" key="3">
    <source>
        <dbReference type="ARBA" id="ARBA00022989"/>
    </source>
</evidence>
<keyword evidence="5" id="KW-0802">TPR repeat</keyword>
<feature type="transmembrane region" description="Helical" evidence="6">
    <location>
        <begin position="214"/>
        <end position="234"/>
    </location>
</feature>
<accession>A0A2N5ZGM6</accession>
<evidence type="ECO:0000256" key="6">
    <source>
        <dbReference type="SAM" id="Phobius"/>
    </source>
</evidence>
<feature type="transmembrane region" description="Helical" evidence="6">
    <location>
        <begin position="300"/>
        <end position="320"/>
    </location>
</feature>
<dbReference type="Proteomes" id="UP000234857">
    <property type="component" value="Unassembled WGS sequence"/>
</dbReference>
<evidence type="ECO:0000256" key="2">
    <source>
        <dbReference type="ARBA" id="ARBA00022692"/>
    </source>
</evidence>
<dbReference type="InterPro" id="IPR011990">
    <property type="entry name" value="TPR-like_helical_dom_sf"/>
</dbReference>
<feature type="transmembrane region" description="Helical" evidence="6">
    <location>
        <begin position="180"/>
        <end position="208"/>
    </location>
</feature>
<dbReference type="AlphaFoldDB" id="A0A2N5ZGM6"/>
<keyword evidence="4 6" id="KW-0472">Membrane</keyword>
<proteinExistence type="predicted"/>
<keyword evidence="2 6" id="KW-0812">Transmembrane</keyword>
<keyword evidence="3 6" id="KW-1133">Transmembrane helix</keyword>